<sequence length="179" mass="19904">MHVKAKKMAFGGLLLALTVICMILGSVIETGTLFLLGAASFFVGIIFREFGRRTGAAFYLAGVLLGLILAPNKFYVATYGAMGFYILAIETAWERLGRWNLPIQKKTRVFLGIRYAVFNLLFVPAVLFLQDLLFAGELPVQMTAVILAAGQAGLFLYDSAYGYVQRELWGKMRGRLFRE</sequence>
<evidence type="ECO:0000313" key="3">
    <source>
        <dbReference type="Proteomes" id="UP000274920"/>
    </source>
</evidence>
<proteinExistence type="predicted"/>
<dbReference type="Proteomes" id="UP000274920">
    <property type="component" value="Unassembled WGS sequence"/>
</dbReference>
<feature type="transmembrane region" description="Helical" evidence="1">
    <location>
        <begin position="31"/>
        <end position="47"/>
    </location>
</feature>
<keyword evidence="3" id="KW-1185">Reference proteome</keyword>
<evidence type="ECO:0000313" key="2">
    <source>
        <dbReference type="EMBL" id="RRK31324.1"/>
    </source>
</evidence>
<feature type="transmembrane region" description="Helical" evidence="1">
    <location>
        <begin position="76"/>
        <end position="93"/>
    </location>
</feature>
<keyword evidence="1" id="KW-0812">Transmembrane</keyword>
<feature type="transmembrane region" description="Helical" evidence="1">
    <location>
        <begin position="142"/>
        <end position="164"/>
    </location>
</feature>
<protein>
    <submittedName>
        <fullName evidence="2">Uncharacterized protein</fullName>
    </submittedName>
</protein>
<accession>A0A426DEZ5</accession>
<reference evidence="2" key="1">
    <citation type="submission" date="2018-10" db="EMBL/GenBank/DDBJ databases">
        <title>Schaedlerella arabinophila gen. nov. sp. nov., isolated from the mouse intestinal tract and comparative analysis with the genome of the closely related altered Schaedler flora strain ASF502.</title>
        <authorList>
            <person name="Miyake S."/>
            <person name="Soh M."/>
            <person name="Seedorf H."/>
        </authorList>
    </citation>
    <scope>NUCLEOTIDE SEQUENCE [LARGE SCALE GENOMIC DNA]</scope>
    <source>
        <strain evidence="2">DSM 106076</strain>
    </source>
</reference>
<organism evidence="2 3">
    <name type="scientific">Schaedlerella arabinosiphila</name>
    <dbReference type="NCBI Taxonomy" id="2044587"/>
    <lineage>
        <taxon>Bacteria</taxon>
        <taxon>Bacillati</taxon>
        <taxon>Bacillota</taxon>
        <taxon>Clostridia</taxon>
        <taxon>Lachnospirales</taxon>
        <taxon>Lachnospiraceae</taxon>
        <taxon>Schaedlerella</taxon>
    </lineage>
</organism>
<keyword evidence="1" id="KW-1133">Transmembrane helix</keyword>
<name>A0A426DEZ5_9FIRM</name>
<keyword evidence="1" id="KW-0472">Membrane</keyword>
<dbReference type="EMBL" id="RHJS01000002">
    <property type="protein sequence ID" value="RRK31324.1"/>
    <property type="molecule type" value="Genomic_DNA"/>
</dbReference>
<feature type="transmembrane region" description="Helical" evidence="1">
    <location>
        <begin position="113"/>
        <end position="136"/>
    </location>
</feature>
<dbReference type="RefSeq" id="WP_125127013.1">
    <property type="nucleotide sequence ID" value="NZ_CASCYM010000042.1"/>
</dbReference>
<gene>
    <name evidence="2" type="ORF">EBB54_08070</name>
</gene>
<comment type="caution">
    <text evidence="2">The sequence shown here is derived from an EMBL/GenBank/DDBJ whole genome shotgun (WGS) entry which is preliminary data.</text>
</comment>
<dbReference type="AlphaFoldDB" id="A0A426DEZ5"/>
<evidence type="ECO:0000256" key="1">
    <source>
        <dbReference type="SAM" id="Phobius"/>
    </source>
</evidence>